<dbReference type="AlphaFoldDB" id="E6Q2A1"/>
<gene>
    <name evidence="1" type="ORF">CARN4_1745</name>
</gene>
<sequence length="419" mass="45027">MQALWTRDVTADVYKATIYQRVVVFSSLHPGGDTSTLAFDVRTGRHLWKRAGTLLLSGSPLFLAAGTAVESVDARTGRTIWRSVPLCAESRYVPQKHSGLHVKFGLPTRPSPRPVPAVPTYAATIGKMLYVGCNGGQISALRLSNGHLVASAHPLRLDNYDQIVPLGHGTLGISGEASGAYMARQSAIVKRDTLATIILFGPGHRILGTRNGEALVANVCCQGTHSDSWPADIERVSLSSGKTIFGVSLHPYPHPLPPDSNLPGPGVTLAVGNTLYVATHSALFAYDLTNLRGRPRMLYGDLAGLPMVIDGRYLSIREGQPRDVRRGVLLDAYNGMRVVRSARFRATYTQQTTLHLLNFSGSGVRSVTVDGSCTHATFSKSYAFVACRSLHIASRAHVGRPPRAGTKGIPESIAVYAMP</sequence>
<protein>
    <submittedName>
        <fullName evidence="1">Uncharacterized protein</fullName>
    </submittedName>
</protein>
<proteinExistence type="predicted"/>
<organism evidence="1">
    <name type="scientific">mine drainage metagenome</name>
    <dbReference type="NCBI Taxonomy" id="410659"/>
    <lineage>
        <taxon>unclassified sequences</taxon>
        <taxon>metagenomes</taxon>
        <taxon>ecological metagenomes</taxon>
    </lineage>
</organism>
<dbReference type="SUPFAM" id="SSF50998">
    <property type="entry name" value="Quinoprotein alcohol dehydrogenase-like"/>
    <property type="match status" value="1"/>
</dbReference>
<dbReference type="InterPro" id="IPR015943">
    <property type="entry name" value="WD40/YVTN_repeat-like_dom_sf"/>
</dbReference>
<comment type="caution">
    <text evidence="1">The sequence shown here is derived from an EMBL/GenBank/DDBJ whole genome shotgun (WGS) entry which is preliminary data.</text>
</comment>
<reference evidence="1" key="1">
    <citation type="submission" date="2009-10" db="EMBL/GenBank/DDBJ databases">
        <title>Diversity of trophic interactions inside an arsenic-rich microbial ecosystem.</title>
        <authorList>
            <person name="Bertin P.N."/>
            <person name="Heinrich-Salmeron A."/>
            <person name="Pelletier E."/>
            <person name="Goulhen-Chollet F."/>
            <person name="Arsene-Ploetze F."/>
            <person name="Gallien S."/>
            <person name="Calteau A."/>
            <person name="Vallenet D."/>
            <person name="Casiot C."/>
            <person name="Chane-Woon-Ming B."/>
            <person name="Giloteaux L."/>
            <person name="Barakat M."/>
            <person name="Bonnefoy V."/>
            <person name="Bruneel O."/>
            <person name="Chandler M."/>
            <person name="Cleiss J."/>
            <person name="Duran R."/>
            <person name="Elbaz-Poulichet F."/>
            <person name="Fonknechten N."/>
            <person name="Lauga B."/>
            <person name="Mornico D."/>
            <person name="Ortet P."/>
            <person name="Schaeffer C."/>
            <person name="Siguier P."/>
            <person name="Alexander Thil Smith A."/>
            <person name="Van Dorsselaer A."/>
            <person name="Weissenbach J."/>
            <person name="Medigue C."/>
            <person name="Le Paslier D."/>
        </authorList>
    </citation>
    <scope>NUCLEOTIDE SEQUENCE</scope>
</reference>
<dbReference type="EMBL" id="CABO01000017">
    <property type="protein sequence ID" value="CBI01311.1"/>
    <property type="molecule type" value="Genomic_DNA"/>
</dbReference>
<evidence type="ECO:0000313" key="1">
    <source>
        <dbReference type="EMBL" id="CBI01311.1"/>
    </source>
</evidence>
<dbReference type="InterPro" id="IPR011047">
    <property type="entry name" value="Quinoprotein_ADH-like_sf"/>
</dbReference>
<name>E6Q2A1_9ZZZZ</name>
<accession>E6Q2A1</accession>
<dbReference type="Gene3D" id="2.130.10.10">
    <property type="entry name" value="YVTN repeat-like/Quinoprotein amine dehydrogenase"/>
    <property type="match status" value="1"/>
</dbReference>